<reference evidence="10 11" key="1">
    <citation type="submission" date="2015-09" db="EMBL/GenBank/DDBJ databases">
        <authorList>
            <consortium name="Swine Surveillance"/>
        </authorList>
    </citation>
    <scope>NUCLEOTIDE SEQUENCE [LARGE SCALE GENOMIC DNA]</scope>
    <source>
        <strain evidence="10 11">16</strain>
    </source>
</reference>
<evidence type="ECO:0000313" key="11">
    <source>
        <dbReference type="Proteomes" id="UP000048984"/>
    </source>
</evidence>
<evidence type="ECO:0000256" key="5">
    <source>
        <dbReference type="ARBA" id="ARBA00022692"/>
    </source>
</evidence>
<dbReference type="GO" id="GO:0005886">
    <property type="term" value="C:plasma membrane"/>
    <property type="evidence" value="ECO:0007669"/>
    <property type="project" value="UniProtKB-SubCell"/>
</dbReference>
<keyword evidence="5 8" id="KW-0812">Transmembrane</keyword>
<keyword evidence="6 8" id="KW-1133">Transmembrane helix</keyword>
<gene>
    <name evidence="10" type="ORF">ABB55_06470</name>
</gene>
<feature type="transmembrane region" description="Helical" evidence="8">
    <location>
        <begin position="107"/>
        <end position="128"/>
    </location>
</feature>
<dbReference type="Pfam" id="PF00528">
    <property type="entry name" value="BPD_transp_1"/>
    <property type="match status" value="1"/>
</dbReference>
<evidence type="ECO:0000256" key="6">
    <source>
        <dbReference type="ARBA" id="ARBA00022989"/>
    </source>
</evidence>
<dbReference type="AlphaFoldDB" id="A0A0N8GEM2"/>
<evidence type="ECO:0000256" key="4">
    <source>
        <dbReference type="ARBA" id="ARBA00022519"/>
    </source>
</evidence>
<dbReference type="PANTHER" id="PTHR43357">
    <property type="entry name" value="INNER MEMBRANE ABC TRANSPORTER PERMEASE PROTEIN YDCV"/>
    <property type="match status" value="1"/>
</dbReference>
<keyword evidence="2 8" id="KW-0813">Transport</keyword>
<dbReference type="InterPro" id="IPR000515">
    <property type="entry name" value="MetI-like"/>
</dbReference>
<keyword evidence="4" id="KW-0997">Cell inner membrane</keyword>
<dbReference type="Gene3D" id="1.10.3720.10">
    <property type="entry name" value="MetI-like"/>
    <property type="match status" value="1"/>
</dbReference>
<dbReference type="InterPro" id="IPR035906">
    <property type="entry name" value="MetI-like_sf"/>
</dbReference>
<dbReference type="CDD" id="cd06261">
    <property type="entry name" value="TM_PBP2"/>
    <property type="match status" value="1"/>
</dbReference>
<evidence type="ECO:0000256" key="1">
    <source>
        <dbReference type="ARBA" id="ARBA00004429"/>
    </source>
</evidence>
<sequence length="266" mass="28812">MLLQFDRLGWWRWVLVGITGLTVVYLLMPILFIAALSFGASQWLIFPPPAWTTRWYGELFADPRWLESAWVSFVIACVVAVLSVVIGLAAAYGLVRGTFRGREALKAFFLTPMILPVVILAVALYALFLRVGLNGTTTGFVIAHLVVALPFAVLTITSALEGFDKAIEDAAILCGASPLEAVVRVTLPGIAHGLFSAAVFSFLASWDEVVLAIFMASPTLQTLPVKIWATLRQDLTPVIAAASTLLIGLTILLMLLVAVIRRGTRS</sequence>
<name>A0A0N8GEM2_9HYPH</name>
<dbReference type="RefSeq" id="WP_054358076.1">
    <property type="nucleotide sequence ID" value="NZ_LJYW01000001.1"/>
</dbReference>
<keyword evidence="11" id="KW-1185">Reference proteome</keyword>
<feature type="transmembrane region" description="Helical" evidence="8">
    <location>
        <begin position="140"/>
        <end position="160"/>
    </location>
</feature>
<dbReference type="EMBL" id="LJYW01000001">
    <property type="protein sequence ID" value="KPL51913.1"/>
    <property type="molecule type" value="Genomic_DNA"/>
</dbReference>
<evidence type="ECO:0000259" key="9">
    <source>
        <dbReference type="PROSITE" id="PS50928"/>
    </source>
</evidence>
<feature type="domain" description="ABC transmembrane type-1" evidence="9">
    <location>
        <begin position="69"/>
        <end position="257"/>
    </location>
</feature>
<dbReference type="STRING" id="665126.ABB55_06470"/>
<dbReference type="SUPFAM" id="SSF161098">
    <property type="entry name" value="MetI-like"/>
    <property type="match status" value="1"/>
</dbReference>
<evidence type="ECO:0000313" key="10">
    <source>
        <dbReference type="EMBL" id="KPL51913.1"/>
    </source>
</evidence>
<evidence type="ECO:0000256" key="3">
    <source>
        <dbReference type="ARBA" id="ARBA00022475"/>
    </source>
</evidence>
<reference evidence="10 11" key="2">
    <citation type="submission" date="2015-10" db="EMBL/GenBank/DDBJ databases">
        <title>Draft Genome Sequence of Prosthecomicrobium hirschii ATCC 27832.</title>
        <authorList>
            <person name="Daniel J."/>
            <person name="Givan S.A."/>
            <person name="Brun Y.V."/>
            <person name="Brown P.J."/>
        </authorList>
    </citation>
    <scope>NUCLEOTIDE SEQUENCE [LARGE SCALE GENOMIC DNA]</scope>
    <source>
        <strain evidence="10 11">16</strain>
    </source>
</reference>
<evidence type="ECO:0000256" key="7">
    <source>
        <dbReference type="ARBA" id="ARBA00023136"/>
    </source>
</evidence>
<evidence type="ECO:0000256" key="8">
    <source>
        <dbReference type="RuleBase" id="RU363032"/>
    </source>
</evidence>
<evidence type="ECO:0000256" key="2">
    <source>
        <dbReference type="ARBA" id="ARBA00022448"/>
    </source>
</evidence>
<dbReference type="PANTHER" id="PTHR43357:SF4">
    <property type="entry name" value="INNER MEMBRANE ABC TRANSPORTER PERMEASE PROTEIN YDCV"/>
    <property type="match status" value="1"/>
</dbReference>
<dbReference type="GO" id="GO:0055085">
    <property type="term" value="P:transmembrane transport"/>
    <property type="evidence" value="ECO:0007669"/>
    <property type="project" value="InterPro"/>
</dbReference>
<keyword evidence="7 8" id="KW-0472">Membrane</keyword>
<feature type="transmembrane region" description="Helical" evidence="8">
    <location>
        <begin position="235"/>
        <end position="260"/>
    </location>
</feature>
<dbReference type="Proteomes" id="UP000048984">
    <property type="component" value="Unassembled WGS sequence"/>
</dbReference>
<organism evidence="10 11">
    <name type="scientific">Prosthecodimorpha hirschii</name>
    <dbReference type="NCBI Taxonomy" id="665126"/>
    <lineage>
        <taxon>Bacteria</taxon>
        <taxon>Pseudomonadati</taxon>
        <taxon>Pseudomonadota</taxon>
        <taxon>Alphaproteobacteria</taxon>
        <taxon>Hyphomicrobiales</taxon>
        <taxon>Ancalomicrobiaceae</taxon>
        <taxon>Prosthecodimorpha</taxon>
    </lineage>
</organism>
<feature type="transmembrane region" description="Helical" evidence="8">
    <location>
        <begin position="69"/>
        <end position="95"/>
    </location>
</feature>
<protein>
    <submittedName>
        <fullName evidence="10">ABC transporter permease</fullName>
    </submittedName>
</protein>
<comment type="caution">
    <text evidence="10">The sequence shown here is derived from an EMBL/GenBank/DDBJ whole genome shotgun (WGS) entry which is preliminary data.</text>
</comment>
<keyword evidence="3" id="KW-1003">Cell membrane</keyword>
<accession>A0A0N8GEM2</accession>
<proteinExistence type="inferred from homology"/>
<dbReference type="PROSITE" id="PS50928">
    <property type="entry name" value="ABC_TM1"/>
    <property type="match status" value="1"/>
</dbReference>
<comment type="similarity">
    <text evidence="8">Belongs to the binding-protein-dependent transport system permease family.</text>
</comment>
<feature type="transmembrane region" description="Helical" evidence="8">
    <location>
        <begin position="12"/>
        <end position="45"/>
    </location>
</feature>
<comment type="subcellular location">
    <subcellularLocation>
        <location evidence="1">Cell inner membrane</location>
        <topology evidence="1">Multi-pass membrane protein</topology>
    </subcellularLocation>
    <subcellularLocation>
        <location evidence="8">Cell membrane</location>
        <topology evidence="8">Multi-pass membrane protein</topology>
    </subcellularLocation>
</comment>